<dbReference type="OrthoDB" id="690733at2759"/>
<gene>
    <name evidence="1" type="ORF">HU200_006483</name>
</gene>
<evidence type="ECO:0000313" key="2">
    <source>
        <dbReference type="Proteomes" id="UP000636709"/>
    </source>
</evidence>
<organism evidence="1 2">
    <name type="scientific">Digitaria exilis</name>
    <dbReference type="NCBI Taxonomy" id="1010633"/>
    <lineage>
        <taxon>Eukaryota</taxon>
        <taxon>Viridiplantae</taxon>
        <taxon>Streptophyta</taxon>
        <taxon>Embryophyta</taxon>
        <taxon>Tracheophyta</taxon>
        <taxon>Spermatophyta</taxon>
        <taxon>Magnoliopsida</taxon>
        <taxon>Liliopsida</taxon>
        <taxon>Poales</taxon>
        <taxon>Poaceae</taxon>
        <taxon>PACMAD clade</taxon>
        <taxon>Panicoideae</taxon>
        <taxon>Panicodae</taxon>
        <taxon>Paniceae</taxon>
        <taxon>Anthephorinae</taxon>
        <taxon>Digitaria</taxon>
    </lineage>
</organism>
<keyword evidence="2" id="KW-1185">Reference proteome</keyword>
<protein>
    <submittedName>
        <fullName evidence="1">Uncharacterized protein</fullName>
    </submittedName>
</protein>
<dbReference type="Proteomes" id="UP000636709">
    <property type="component" value="Unassembled WGS sequence"/>
</dbReference>
<sequence>MGFPVIGETFQLFKASPSIDIPRYYQDRLKR</sequence>
<dbReference type="AlphaFoldDB" id="A0A835FP89"/>
<dbReference type="EMBL" id="JACEFO010000440">
    <property type="protein sequence ID" value="KAF8769452.1"/>
    <property type="molecule type" value="Genomic_DNA"/>
</dbReference>
<evidence type="ECO:0000313" key="1">
    <source>
        <dbReference type="EMBL" id="KAF8769452.1"/>
    </source>
</evidence>
<accession>A0A835FP89</accession>
<comment type="caution">
    <text evidence="1">The sequence shown here is derived from an EMBL/GenBank/DDBJ whole genome shotgun (WGS) entry which is preliminary data.</text>
</comment>
<name>A0A835FP89_9POAL</name>
<proteinExistence type="predicted"/>
<reference evidence="1" key="1">
    <citation type="submission" date="2020-07" db="EMBL/GenBank/DDBJ databases">
        <title>Genome sequence and genetic diversity analysis of an under-domesticated orphan crop, white fonio (Digitaria exilis).</title>
        <authorList>
            <person name="Bennetzen J.L."/>
            <person name="Chen S."/>
            <person name="Ma X."/>
            <person name="Wang X."/>
            <person name="Yssel A.E.J."/>
            <person name="Chaluvadi S.R."/>
            <person name="Johnson M."/>
            <person name="Gangashetty P."/>
            <person name="Hamidou F."/>
            <person name="Sanogo M.D."/>
            <person name="Zwaenepoel A."/>
            <person name="Wallace J."/>
            <person name="Van De Peer Y."/>
            <person name="Van Deynze A."/>
        </authorList>
    </citation>
    <scope>NUCLEOTIDE SEQUENCE</scope>
    <source>
        <tissue evidence="1">Leaves</tissue>
    </source>
</reference>